<dbReference type="RefSeq" id="WP_036469471.1">
    <property type="nucleotide sequence ID" value="NZ_HG964446.1"/>
</dbReference>
<dbReference type="OrthoDB" id="4753656at2"/>
<evidence type="ECO:0000313" key="4">
    <source>
        <dbReference type="Proteomes" id="UP000193710"/>
    </source>
</evidence>
<evidence type="ECO:0000313" key="3">
    <source>
        <dbReference type="EMBL" id="ORX01812.1"/>
    </source>
</evidence>
<protein>
    <recommendedName>
        <fullName evidence="5">Transmembrane protein</fullName>
    </recommendedName>
</protein>
<reference evidence="2" key="2">
    <citation type="submission" date="2014-04" db="EMBL/GenBank/DDBJ databases">
        <authorList>
            <person name="Xu Y.W."/>
            <person name="Yang Q."/>
        </authorList>
    </citation>
    <scope>NUCLEOTIDE SEQUENCE</scope>
    <source>
        <strain evidence="2">DSM 44626</strain>
    </source>
</reference>
<dbReference type="EMBL" id="LQPY01000029">
    <property type="protein sequence ID" value="ORX01812.1"/>
    <property type="molecule type" value="Genomic_DNA"/>
</dbReference>
<keyword evidence="1" id="KW-1133">Transmembrane helix</keyword>
<reference evidence="3 4" key="3">
    <citation type="submission" date="2016-01" db="EMBL/GenBank/DDBJ databases">
        <title>The new phylogeny of the genus Mycobacterium.</title>
        <authorList>
            <person name="Tarcisio F."/>
            <person name="Conor M."/>
            <person name="Antonella G."/>
            <person name="Elisabetta G."/>
            <person name="Giulia F.S."/>
            <person name="Sara T."/>
            <person name="Anna F."/>
            <person name="Clotilde B."/>
            <person name="Roberto B."/>
            <person name="Veronica D.S."/>
            <person name="Fabio R."/>
            <person name="Monica P."/>
            <person name="Olivier J."/>
            <person name="Enrico T."/>
            <person name="Nicola S."/>
        </authorList>
    </citation>
    <scope>NUCLEOTIDE SEQUENCE [LARGE SCALE GENOMIC DNA]</scope>
    <source>
        <strain evidence="3 4">DSM 44626</strain>
    </source>
</reference>
<dbReference type="Proteomes" id="UP000028880">
    <property type="component" value="Unassembled WGS sequence"/>
</dbReference>
<evidence type="ECO:0000256" key="1">
    <source>
        <dbReference type="SAM" id="Phobius"/>
    </source>
</evidence>
<keyword evidence="1" id="KW-0472">Membrane</keyword>
<evidence type="ECO:0000313" key="2">
    <source>
        <dbReference type="EMBL" id="CDO89011.1"/>
    </source>
</evidence>
<feature type="transmembrane region" description="Helical" evidence="1">
    <location>
        <begin position="51"/>
        <end position="75"/>
    </location>
</feature>
<keyword evidence="1" id="KW-0812">Transmembrane</keyword>
<reference evidence="2" key="1">
    <citation type="journal article" date="2014" name="Genome Announc.">
        <title>Draft Genome Sequence of Mycobacterium triplex DSM 44626.</title>
        <authorList>
            <person name="Sassi M."/>
            <person name="Croce O."/>
            <person name="Robert C."/>
            <person name="Raoult D."/>
            <person name="Drancourt M."/>
        </authorList>
    </citation>
    <scope>NUCLEOTIDE SEQUENCE [LARGE SCALE GENOMIC DNA]</scope>
    <source>
        <strain evidence="2">DSM 44626</strain>
    </source>
</reference>
<name>A0A024JZC0_9MYCO</name>
<dbReference type="HOGENOM" id="CLU_2465691_0_0_11"/>
<dbReference type="AlphaFoldDB" id="A0A024JZC0"/>
<keyword evidence="4" id="KW-1185">Reference proteome</keyword>
<dbReference type="Proteomes" id="UP000193710">
    <property type="component" value="Unassembled WGS sequence"/>
</dbReference>
<organism evidence="2">
    <name type="scientific">Mycobacterium triplex</name>
    <dbReference type="NCBI Taxonomy" id="47839"/>
    <lineage>
        <taxon>Bacteria</taxon>
        <taxon>Bacillati</taxon>
        <taxon>Actinomycetota</taxon>
        <taxon>Actinomycetes</taxon>
        <taxon>Mycobacteriales</taxon>
        <taxon>Mycobacteriaceae</taxon>
        <taxon>Mycobacterium</taxon>
        <taxon>Mycobacterium simiae complex</taxon>
    </lineage>
</organism>
<evidence type="ECO:0008006" key="5">
    <source>
        <dbReference type="Google" id="ProtNLM"/>
    </source>
</evidence>
<proteinExistence type="predicted"/>
<accession>A0A024JZC0</accession>
<dbReference type="eggNOG" id="ENOG5031VH9">
    <property type="taxonomic scope" value="Bacteria"/>
</dbReference>
<sequence>MTTAIAEHNLVDQDARDDLLLAVASINAGARRRNTVLVESRPHWRLTEAEIVRASITVILVALVTVIGVSAGAILTMG</sequence>
<gene>
    <name evidence="3" type="ORF">AWC29_21665</name>
    <name evidence="2" type="ORF">BN973_03382</name>
</gene>
<dbReference type="EMBL" id="HG964446">
    <property type="protein sequence ID" value="CDO89011.1"/>
    <property type="molecule type" value="Genomic_DNA"/>
</dbReference>